<keyword evidence="5 6" id="KW-0472">Membrane</keyword>
<feature type="transmembrane region" description="Helical" evidence="6">
    <location>
        <begin position="426"/>
        <end position="446"/>
    </location>
</feature>
<evidence type="ECO:0000256" key="2">
    <source>
        <dbReference type="ARBA" id="ARBA00022475"/>
    </source>
</evidence>
<dbReference type="AlphaFoldDB" id="A0A938WLK3"/>
<dbReference type="InterPro" id="IPR045070">
    <property type="entry name" value="MATE_MepA-like"/>
</dbReference>
<dbReference type="EMBL" id="JACJJL010000005">
    <property type="protein sequence ID" value="MBM6661042.1"/>
    <property type="molecule type" value="Genomic_DNA"/>
</dbReference>
<feature type="transmembrane region" description="Helical" evidence="6">
    <location>
        <begin position="20"/>
        <end position="40"/>
    </location>
</feature>
<feature type="transmembrane region" description="Helical" evidence="6">
    <location>
        <begin position="173"/>
        <end position="194"/>
    </location>
</feature>
<feature type="transmembrane region" description="Helical" evidence="6">
    <location>
        <begin position="140"/>
        <end position="161"/>
    </location>
</feature>
<feature type="transmembrane region" description="Helical" evidence="6">
    <location>
        <begin position="323"/>
        <end position="344"/>
    </location>
</feature>
<keyword evidence="3 6" id="KW-0812">Transmembrane</keyword>
<name>A0A938WLK3_9BACT</name>
<organism evidence="7 8">
    <name type="scientific">Marseilla massiliensis</name>
    <dbReference type="NCBI Taxonomy" id="1841864"/>
    <lineage>
        <taxon>Bacteria</taxon>
        <taxon>Pseudomonadati</taxon>
        <taxon>Bacteroidota</taxon>
        <taxon>Bacteroidia</taxon>
        <taxon>Bacteroidales</taxon>
        <taxon>Prevotellaceae</taxon>
        <taxon>Marseilla</taxon>
    </lineage>
</organism>
<dbReference type="InterPro" id="IPR051327">
    <property type="entry name" value="MATE_MepA_subfamily"/>
</dbReference>
<dbReference type="GO" id="GO:0005886">
    <property type="term" value="C:plasma membrane"/>
    <property type="evidence" value="ECO:0007669"/>
    <property type="project" value="UniProtKB-SubCell"/>
</dbReference>
<feature type="transmembrane region" description="Helical" evidence="6">
    <location>
        <begin position="280"/>
        <end position="302"/>
    </location>
</feature>
<evidence type="ECO:0000256" key="1">
    <source>
        <dbReference type="ARBA" id="ARBA00004651"/>
    </source>
</evidence>
<feature type="transmembrane region" description="Helical" evidence="6">
    <location>
        <begin position="200"/>
        <end position="222"/>
    </location>
</feature>
<evidence type="ECO:0000256" key="6">
    <source>
        <dbReference type="SAM" id="Phobius"/>
    </source>
</evidence>
<keyword evidence="2" id="KW-1003">Cell membrane</keyword>
<accession>A0A938WLK3</accession>
<dbReference type="PANTHER" id="PTHR43823">
    <property type="entry name" value="SPORULATION PROTEIN YKVU"/>
    <property type="match status" value="1"/>
</dbReference>
<dbReference type="PANTHER" id="PTHR43823:SF3">
    <property type="entry name" value="MULTIDRUG EXPORT PROTEIN MEPA"/>
    <property type="match status" value="1"/>
</dbReference>
<evidence type="ECO:0000313" key="8">
    <source>
        <dbReference type="Proteomes" id="UP000764045"/>
    </source>
</evidence>
<dbReference type="Pfam" id="PF01554">
    <property type="entry name" value="MatE"/>
    <property type="match status" value="2"/>
</dbReference>
<comment type="caution">
    <text evidence="7">The sequence shown here is derived from an EMBL/GenBank/DDBJ whole genome shotgun (WGS) entry which is preliminary data.</text>
</comment>
<comment type="subcellular location">
    <subcellularLocation>
        <location evidence="1">Cell membrane</location>
        <topology evidence="1">Multi-pass membrane protein</topology>
    </subcellularLocation>
</comment>
<reference evidence="7 8" key="1">
    <citation type="journal article" date="2021" name="Sci. Rep.">
        <title>The distribution of antibiotic resistance genes in chicken gut microbiota commensals.</title>
        <authorList>
            <person name="Juricova H."/>
            <person name="Matiasovicova J."/>
            <person name="Kubasova T."/>
            <person name="Cejkova D."/>
            <person name="Rychlik I."/>
        </authorList>
    </citation>
    <scope>NUCLEOTIDE SEQUENCE [LARGE SCALE GENOMIC DNA]</scope>
    <source>
        <strain evidence="7 8">An819</strain>
    </source>
</reference>
<sequence>MERLEKDSIDLSKVNVFKLFYKYFIPTLLGMLGMSAVTAIDGICVGHGVGSDGIAAINIYVPVFTIATGLGLMIGAGCSVVASIHLSRGKVKAARLNVTQAMAIATVATLVPTVAIMSMPEQTALALGSSAHLLPLVVDYLLWFTPALVFQAWEAIALFIIRLDGSPKYAMSCSLVTAVANAVLDVIFIFPLGWGVMGAAFATAISLALGGLMAMGYLLFGARTLRLLSPKLSRRSLMYSLRNVGYQCHIGSPGLVGELTLAVLTFVGNFVFMRHLGDDGVGAFGIACYYTPFIFMVGNATAQSAQPIISYNFGMGLWTRVRQTLRVAIATAVACGLVVTGVFAAAPQLLTGLFISLDTNAARIAVGGLPLFAMAFVFYVVNLTCIGYFQSVERVKPAMTFALLRGFVYLVPSFLILPGIMGNAGIWLSLAMSEMLTTLSIAVFMATRHRRSPVRA</sequence>
<evidence type="ECO:0000313" key="7">
    <source>
        <dbReference type="EMBL" id="MBM6661042.1"/>
    </source>
</evidence>
<feature type="transmembrane region" description="Helical" evidence="6">
    <location>
        <begin position="243"/>
        <end position="268"/>
    </location>
</feature>
<dbReference type="Proteomes" id="UP000764045">
    <property type="component" value="Unassembled WGS sequence"/>
</dbReference>
<gene>
    <name evidence="7" type="ORF">H6B30_04595</name>
</gene>
<dbReference type="InterPro" id="IPR002528">
    <property type="entry name" value="MATE_fam"/>
</dbReference>
<evidence type="ECO:0000256" key="3">
    <source>
        <dbReference type="ARBA" id="ARBA00022692"/>
    </source>
</evidence>
<keyword evidence="4 6" id="KW-1133">Transmembrane helix</keyword>
<feature type="transmembrane region" description="Helical" evidence="6">
    <location>
        <begin position="401"/>
        <end position="420"/>
    </location>
</feature>
<dbReference type="GO" id="GO:0042910">
    <property type="term" value="F:xenobiotic transmembrane transporter activity"/>
    <property type="evidence" value="ECO:0007669"/>
    <property type="project" value="InterPro"/>
</dbReference>
<feature type="transmembrane region" description="Helical" evidence="6">
    <location>
        <begin position="98"/>
        <end position="120"/>
    </location>
</feature>
<proteinExistence type="predicted"/>
<evidence type="ECO:0000256" key="4">
    <source>
        <dbReference type="ARBA" id="ARBA00022989"/>
    </source>
</evidence>
<dbReference type="GO" id="GO:0015297">
    <property type="term" value="F:antiporter activity"/>
    <property type="evidence" value="ECO:0007669"/>
    <property type="project" value="InterPro"/>
</dbReference>
<feature type="transmembrane region" description="Helical" evidence="6">
    <location>
        <begin position="60"/>
        <end position="86"/>
    </location>
</feature>
<dbReference type="CDD" id="cd13143">
    <property type="entry name" value="MATE_MepA_like"/>
    <property type="match status" value="1"/>
</dbReference>
<protein>
    <submittedName>
        <fullName evidence="7">MATE family efflux transporter</fullName>
    </submittedName>
</protein>
<evidence type="ECO:0000256" key="5">
    <source>
        <dbReference type="ARBA" id="ARBA00023136"/>
    </source>
</evidence>
<feature type="transmembrane region" description="Helical" evidence="6">
    <location>
        <begin position="364"/>
        <end position="389"/>
    </location>
</feature>
<dbReference type="RefSeq" id="WP_205108374.1">
    <property type="nucleotide sequence ID" value="NZ_JACJJL010000005.1"/>
</dbReference>
<keyword evidence="8" id="KW-1185">Reference proteome</keyword>